<keyword evidence="1" id="KW-0472">Membrane</keyword>
<name>A0A8T9CAN9_9HELO</name>
<keyword evidence="1" id="KW-1133">Transmembrane helix</keyword>
<reference evidence="2 3" key="1">
    <citation type="submission" date="2018-05" db="EMBL/GenBank/DDBJ databases">
        <title>Genome sequencing and assembly of the regulated plant pathogen Lachnellula willkommii and related sister species for the development of diagnostic species identification markers.</title>
        <authorList>
            <person name="Giroux E."/>
            <person name="Bilodeau G."/>
        </authorList>
    </citation>
    <scope>NUCLEOTIDE SEQUENCE [LARGE SCALE GENOMIC DNA]</scope>
    <source>
        <strain evidence="2 3">CBS 268.59</strain>
    </source>
</reference>
<protein>
    <submittedName>
        <fullName evidence="2">Uncharacterized protein</fullName>
    </submittedName>
</protein>
<accession>A0A8T9CAN9</accession>
<dbReference type="Proteomes" id="UP000469558">
    <property type="component" value="Unassembled WGS sequence"/>
</dbReference>
<feature type="transmembrane region" description="Helical" evidence="1">
    <location>
        <begin position="104"/>
        <end position="127"/>
    </location>
</feature>
<comment type="caution">
    <text evidence="2">The sequence shown here is derived from an EMBL/GenBank/DDBJ whole genome shotgun (WGS) entry which is preliminary data.</text>
</comment>
<feature type="transmembrane region" description="Helical" evidence="1">
    <location>
        <begin position="176"/>
        <end position="195"/>
    </location>
</feature>
<gene>
    <name evidence="2" type="ORF">LSUE1_G005720</name>
</gene>
<evidence type="ECO:0000313" key="3">
    <source>
        <dbReference type="Proteomes" id="UP000469558"/>
    </source>
</evidence>
<feature type="transmembrane region" description="Helical" evidence="1">
    <location>
        <begin position="336"/>
        <end position="359"/>
    </location>
</feature>
<feature type="transmembrane region" description="Helical" evidence="1">
    <location>
        <begin position="295"/>
        <end position="316"/>
    </location>
</feature>
<keyword evidence="1" id="KW-0812">Transmembrane</keyword>
<dbReference type="OrthoDB" id="4582561at2759"/>
<proteinExistence type="predicted"/>
<keyword evidence="3" id="KW-1185">Reference proteome</keyword>
<feature type="transmembrane region" description="Helical" evidence="1">
    <location>
        <begin position="244"/>
        <end position="266"/>
    </location>
</feature>
<feature type="transmembrane region" description="Helical" evidence="1">
    <location>
        <begin position="147"/>
        <end position="164"/>
    </location>
</feature>
<dbReference type="AlphaFoldDB" id="A0A8T9CAN9"/>
<evidence type="ECO:0000256" key="1">
    <source>
        <dbReference type="SAM" id="Phobius"/>
    </source>
</evidence>
<dbReference type="EMBL" id="QGMK01000285">
    <property type="protein sequence ID" value="TVY82708.1"/>
    <property type="molecule type" value="Genomic_DNA"/>
</dbReference>
<organism evidence="2 3">
    <name type="scientific">Lachnellula suecica</name>
    <dbReference type="NCBI Taxonomy" id="602035"/>
    <lineage>
        <taxon>Eukaryota</taxon>
        <taxon>Fungi</taxon>
        <taxon>Dikarya</taxon>
        <taxon>Ascomycota</taxon>
        <taxon>Pezizomycotina</taxon>
        <taxon>Leotiomycetes</taxon>
        <taxon>Helotiales</taxon>
        <taxon>Lachnaceae</taxon>
        <taxon>Lachnellula</taxon>
    </lineage>
</organism>
<feature type="transmembrane region" description="Helical" evidence="1">
    <location>
        <begin position="58"/>
        <end position="83"/>
    </location>
</feature>
<sequence>MNASNMETLSNCSSLASRSSFIDYVEAINTTTSFNTTLLYECQGEICNALWGDGNADISGIGMVVGYIFESVLGLIFILGLALKRTISRTRYSEKYSNILVKGCNTFFDCAVFFTVSIQISCVVVLVRRDLGINANGLGGLTTQITWVIALLCMLSLIYPLVILDQLSEKRGGYRLFLFCGCWVLFCYTFISQMIGEFAPSQVGQGAGQGGTTIITTDEWNSLTDMCFSGVQSMRPSEARVLRGFGAMGSLVVTTYGVVRLLWFIGERQWPTPASRIRKRTVAAFPDGQRTAPLVMFWVVLLTILTIPQYWGLFRLRNIQKSLANSTSNAYADNQWAFGQVVAVTIFAPVFTEIGYLLLQDGSSVTSQASPKGNQKP</sequence>
<evidence type="ECO:0000313" key="2">
    <source>
        <dbReference type="EMBL" id="TVY82708.1"/>
    </source>
</evidence>